<sequence length="355" mass="40027">MKRIKIYALLALILVFWKVFDTLKAAGYFIEITPSQNLSEEIIKTPPGIEDITIDSETSFAYLSSQDRRNREKTGDIYLMDLNKPTDSLINLTQKFNLKQFRPHGISFIKLGNGLKFLFVISHADAKHEVLKFEILGDSLKLENKYRSTEFLSPNDILAVGENQFYLTNDHKLKPGILRSLADFGRIANGNVVYYDGERAKPVSESIAYPNGINISADHRYIFVASTLDRKIYTYAPDPETFKLNLLGESPTSYGPDNIEIDFDGNLWVGCHPKMLDFLKHAKNEKALSPSAVIKMDFNPAASPMLSENLVYINKGEEISGSSVAAPYHLNTKFLVGSVFESKILRINMILSEKK</sequence>
<keyword evidence="3" id="KW-1015">Disulfide bond</keyword>
<gene>
    <name evidence="5" type="ORF">ACFOOI_05865</name>
</gene>
<reference evidence="6" key="1">
    <citation type="journal article" date="2019" name="Int. J. Syst. Evol. Microbiol.">
        <title>The Global Catalogue of Microorganisms (GCM) 10K type strain sequencing project: providing services to taxonomists for standard genome sequencing and annotation.</title>
        <authorList>
            <consortium name="The Broad Institute Genomics Platform"/>
            <consortium name="The Broad Institute Genome Sequencing Center for Infectious Disease"/>
            <person name="Wu L."/>
            <person name="Ma J."/>
        </authorList>
    </citation>
    <scope>NUCLEOTIDE SEQUENCE [LARGE SCALE GENOMIC DNA]</scope>
    <source>
        <strain evidence="6">CECT 7956</strain>
    </source>
</reference>
<protein>
    <submittedName>
        <fullName evidence="5">SMP-30/gluconolactonase/LRE family protein</fullName>
    </submittedName>
</protein>
<evidence type="ECO:0000256" key="4">
    <source>
        <dbReference type="ARBA" id="ARBA00023180"/>
    </source>
</evidence>
<keyword evidence="6" id="KW-1185">Reference proteome</keyword>
<evidence type="ECO:0000313" key="5">
    <source>
        <dbReference type="EMBL" id="MFC3810171.1"/>
    </source>
</evidence>
<dbReference type="PRINTS" id="PR01785">
    <property type="entry name" value="PARAOXONASE"/>
</dbReference>
<dbReference type="SUPFAM" id="SSF63829">
    <property type="entry name" value="Calcium-dependent phosphotriesterase"/>
    <property type="match status" value="1"/>
</dbReference>
<organism evidence="5 6">
    <name type="scientific">Lacihabitans lacunae</name>
    <dbReference type="NCBI Taxonomy" id="1028214"/>
    <lineage>
        <taxon>Bacteria</taxon>
        <taxon>Pseudomonadati</taxon>
        <taxon>Bacteroidota</taxon>
        <taxon>Cytophagia</taxon>
        <taxon>Cytophagales</taxon>
        <taxon>Leadbetterellaceae</taxon>
        <taxon>Lacihabitans</taxon>
    </lineage>
</organism>
<evidence type="ECO:0000256" key="1">
    <source>
        <dbReference type="ARBA" id="ARBA00008595"/>
    </source>
</evidence>
<dbReference type="InterPro" id="IPR011042">
    <property type="entry name" value="6-blade_b-propeller_TolB-like"/>
</dbReference>
<keyword evidence="2" id="KW-0378">Hydrolase</keyword>
<dbReference type="Pfam" id="PF01731">
    <property type="entry name" value="Arylesterase"/>
    <property type="match status" value="1"/>
</dbReference>
<evidence type="ECO:0000313" key="6">
    <source>
        <dbReference type="Proteomes" id="UP001595616"/>
    </source>
</evidence>
<accession>A0ABV7YVR7</accession>
<dbReference type="InterPro" id="IPR051288">
    <property type="entry name" value="Serum_paraoxonase/arylesterase"/>
</dbReference>
<dbReference type="RefSeq" id="WP_379836064.1">
    <property type="nucleotide sequence ID" value="NZ_JBHRYQ010000001.1"/>
</dbReference>
<dbReference type="PANTHER" id="PTHR11799:SF12">
    <property type="entry name" value="PARAOXONASE-RELATED"/>
    <property type="match status" value="1"/>
</dbReference>
<keyword evidence="4" id="KW-0325">Glycoprotein</keyword>
<name>A0ABV7YVR7_9BACT</name>
<evidence type="ECO:0000256" key="3">
    <source>
        <dbReference type="ARBA" id="ARBA00023157"/>
    </source>
</evidence>
<comment type="similarity">
    <text evidence="1">Belongs to the paraoxonase family.</text>
</comment>
<evidence type="ECO:0000256" key="2">
    <source>
        <dbReference type="ARBA" id="ARBA00022801"/>
    </source>
</evidence>
<dbReference type="InterPro" id="IPR002640">
    <property type="entry name" value="Arylesterase"/>
</dbReference>
<dbReference type="PANTHER" id="PTHR11799">
    <property type="entry name" value="PARAOXONASE"/>
    <property type="match status" value="1"/>
</dbReference>
<comment type="caution">
    <text evidence="5">The sequence shown here is derived from an EMBL/GenBank/DDBJ whole genome shotgun (WGS) entry which is preliminary data.</text>
</comment>
<dbReference type="EMBL" id="JBHRYQ010000001">
    <property type="protein sequence ID" value="MFC3810171.1"/>
    <property type="molecule type" value="Genomic_DNA"/>
</dbReference>
<dbReference type="Gene3D" id="2.120.10.30">
    <property type="entry name" value="TolB, C-terminal domain"/>
    <property type="match status" value="1"/>
</dbReference>
<proteinExistence type="inferred from homology"/>
<dbReference type="Proteomes" id="UP001595616">
    <property type="component" value="Unassembled WGS sequence"/>
</dbReference>